<reference evidence="3" key="1">
    <citation type="journal article" date="2019" name="Int. J. Syst. Evol. Microbiol.">
        <title>The Global Catalogue of Microorganisms (GCM) 10K type strain sequencing project: providing services to taxonomists for standard genome sequencing and annotation.</title>
        <authorList>
            <consortium name="The Broad Institute Genomics Platform"/>
            <consortium name="The Broad Institute Genome Sequencing Center for Infectious Disease"/>
            <person name="Wu L."/>
            <person name="Ma J."/>
        </authorList>
    </citation>
    <scope>NUCLEOTIDE SEQUENCE [LARGE SCALE GENOMIC DNA]</scope>
    <source>
        <strain evidence="3">JCM 18326</strain>
    </source>
</reference>
<evidence type="ECO:0000259" key="1">
    <source>
        <dbReference type="Pfam" id="PF14321"/>
    </source>
</evidence>
<protein>
    <recommendedName>
        <fullName evidence="1">DUF4382 domain-containing protein</fullName>
    </recommendedName>
</protein>
<feature type="domain" description="DUF4382" evidence="1">
    <location>
        <begin position="21"/>
        <end position="156"/>
    </location>
</feature>
<gene>
    <name evidence="2" type="ORF">GCM10023331_36580</name>
</gene>
<organism evidence="2 3">
    <name type="scientific">Algivirga pacifica</name>
    <dbReference type="NCBI Taxonomy" id="1162670"/>
    <lineage>
        <taxon>Bacteria</taxon>
        <taxon>Pseudomonadati</taxon>
        <taxon>Bacteroidota</taxon>
        <taxon>Cytophagia</taxon>
        <taxon>Cytophagales</taxon>
        <taxon>Flammeovirgaceae</taxon>
        <taxon>Algivirga</taxon>
    </lineage>
</organism>
<evidence type="ECO:0000313" key="3">
    <source>
        <dbReference type="Proteomes" id="UP001500298"/>
    </source>
</evidence>
<proteinExistence type="predicted"/>
<dbReference type="Proteomes" id="UP001500298">
    <property type="component" value="Unassembled WGS sequence"/>
</dbReference>
<dbReference type="InterPro" id="IPR013784">
    <property type="entry name" value="Carb-bd-like_fold"/>
</dbReference>
<sequence length="255" mass="26867">MAAAVAVFGFTACESNESGKAIFEVRMTDAPGDYENVFIDVQSIEYNSDSNWVTMESAQPSVFDVLELTAGIDTLLGSEEVDPGYISQIRLILGNNNTLVVDGETHDLKVPSGSQSGLKLQINEELVAGITYSILLDFDVEKSIVEKGNGSYSLKPVIRTITEATSGAISGTVLPDSVSAMAFAIQGEDTIASAATNEEGAFMLRGIAEGSYKVVVDAAEGFEVLDTAMVDVEIGVVAPAGDFTAVEEVVEESAE</sequence>
<dbReference type="InterPro" id="IPR025491">
    <property type="entry name" value="DUF4382"/>
</dbReference>
<dbReference type="SUPFAM" id="SSF49452">
    <property type="entry name" value="Starch-binding domain-like"/>
    <property type="match status" value="1"/>
</dbReference>
<dbReference type="EMBL" id="BAABJX010000059">
    <property type="protein sequence ID" value="GAA4848559.1"/>
    <property type="molecule type" value="Genomic_DNA"/>
</dbReference>
<accession>A0ABP9DKH6</accession>
<dbReference type="Pfam" id="PF14321">
    <property type="entry name" value="DUF4382"/>
    <property type="match status" value="1"/>
</dbReference>
<comment type="caution">
    <text evidence="2">The sequence shown here is derived from an EMBL/GenBank/DDBJ whole genome shotgun (WGS) entry which is preliminary data.</text>
</comment>
<keyword evidence="3" id="KW-1185">Reference proteome</keyword>
<name>A0ABP9DKH6_9BACT</name>
<dbReference type="Gene3D" id="2.60.40.1120">
    <property type="entry name" value="Carboxypeptidase-like, regulatory domain"/>
    <property type="match status" value="1"/>
</dbReference>
<evidence type="ECO:0000313" key="2">
    <source>
        <dbReference type="EMBL" id="GAA4848559.1"/>
    </source>
</evidence>